<dbReference type="EnsemblMetazoa" id="Aqu2.1.30354_001">
    <property type="protein sequence ID" value="Aqu2.1.30354_001"/>
    <property type="gene ID" value="Aqu2.1.30354"/>
</dbReference>
<proteinExistence type="predicted"/>
<name>A0A1X7US58_AMPQE</name>
<dbReference type="SUPFAM" id="SSF48295">
    <property type="entry name" value="TrpR-like"/>
    <property type="match status" value="1"/>
</dbReference>
<dbReference type="Gene3D" id="1.10.10.60">
    <property type="entry name" value="Homeodomain-like"/>
    <property type="match status" value="1"/>
</dbReference>
<reference evidence="1" key="1">
    <citation type="submission" date="2017-05" db="UniProtKB">
        <authorList>
            <consortium name="EnsemblMetazoa"/>
        </authorList>
    </citation>
    <scope>IDENTIFICATION</scope>
</reference>
<dbReference type="InParanoid" id="A0A1X7US58"/>
<accession>A0A1X7US58</accession>
<dbReference type="AlphaFoldDB" id="A0A1X7US58"/>
<protein>
    <submittedName>
        <fullName evidence="1">Uncharacterized protein</fullName>
    </submittedName>
</protein>
<sequence>MEEEEAAAVMDNAVATVAVASVQSTLMPGSGPSKRTRKSYTTEEKLKVVTFYDENSENMYQICKRFQLNNRAVKHWVTNEKAIKESKKRRKCIMFERQAEHPGMEQKLYKEYKELRKKGLKVKRWWLMHRAKAILENLKPDGSTYADTGDKTIWICGGAAGLDK</sequence>
<dbReference type="GO" id="GO:0043565">
    <property type="term" value="F:sequence-specific DNA binding"/>
    <property type="evidence" value="ECO:0007669"/>
    <property type="project" value="InterPro"/>
</dbReference>
<evidence type="ECO:0000313" key="1">
    <source>
        <dbReference type="EnsemblMetazoa" id="Aqu2.1.30354_001"/>
    </source>
</evidence>
<organism evidence="1">
    <name type="scientific">Amphimedon queenslandica</name>
    <name type="common">Sponge</name>
    <dbReference type="NCBI Taxonomy" id="400682"/>
    <lineage>
        <taxon>Eukaryota</taxon>
        <taxon>Metazoa</taxon>
        <taxon>Porifera</taxon>
        <taxon>Demospongiae</taxon>
        <taxon>Heteroscleromorpha</taxon>
        <taxon>Haplosclerida</taxon>
        <taxon>Niphatidae</taxon>
        <taxon>Amphimedon</taxon>
    </lineage>
</organism>
<dbReference type="InterPro" id="IPR010921">
    <property type="entry name" value="Trp_repressor/repl_initiator"/>
</dbReference>